<gene>
    <name evidence="1" type="ORF">GCM10009710_17530</name>
</gene>
<protein>
    <recommendedName>
        <fullName evidence="3">DUF4238 domain-containing protein</fullName>
    </recommendedName>
</protein>
<dbReference type="EMBL" id="BAAAME010000004">
    <property type="protein sequence ID" value="GAA1737806.1"/>
    <property type="molecule type" value="Genomic_DNA"/>
</dbReference>
<name>A0ABP4VTU5_9ACTN</name>
<sequence>MPIIRVTDEFNLSLPVPFVNVDVAKDNRLFLDPSAIRVAGRNGDRYAQRAHQQLVDFFTEIITCARSSKPADQRRGLSMLQRLHEPNETRLGYSINGSRGHAFADEMGERLWETIRTNRTLMSGTGPTLNVQTAVLSRLEHLPLFIDRIDRDMISDMATRIVFDVLRDFTFDMIAAYPSIGASMATDTYPIWDAVSGDLVEKSLDLPVAQGKPLLLVPTNWIFWRTVMDPDQFYNRYATRTIQDEQTTYASDGKASKPSKELIKKNNKAVKETNVRQATKYADQHDRNLVLEYEQEIDANHEPMTLDEIDRKLQ</sequence>
<evidence type="ECO:0000313" key="2">
    <source>
        <dbReference type="Proteomes" id="UP001501057"/>
    </source>
</evidence>
<comment type="caution">
    <text evidence="1">The sequence shown here is derived from an EMBL/GenBank/DDBJ whole genome shotgun (WGS) entry which is preliminary data.</text>
</comment>
<proteinExistence type="predicted"/>
<dbReference type="Proteomes" id="UP001501057">
    <property type="component" value="Unassembled WGS sequence"/>
</dbReference>
<evidence type="ECO:0008006" key="3">
    <source>
        <dbReference type="Google" id="ProtNLM"/>
    </source>
</evidence>
<accession>A0ABP4VTU5</accession>
<keyword evidence="2" id="KW-1185">Reference proteome</keyword>
<reference evidence="2" key="1">
    <citation type="journal article" date="2019" name="Int. J. Syst. Evol. Microbiol.">
        <title>The Global Catalogue of Microorganisms (GCM) 10K type strain sequencing project: providing services to taxonomists for standard genome sequencing and annotation.</title>
        <authorList>
            <consortium name="The Broad Institute Genomics Platform"/>
            <consortium name="The Broad Institute Genome Sequencing Center for Infectious Disease"/>
            <person name="Wu L."/>
            <person name="Ma J."/>
        </authorList>
    </citation>
    <scope>NUCLEOTIDE SEQUENCE [LARGE SCALE GENOMIC DNA]</scope>
    <source>
        <strain evidence="2">JCM 13518</strain>
    </source>
</reference>
<organism evidence="1 2">
    <name type="scientific">Aeromicrobium alkaliterrae</name>
    <dbReference type="NCBI Taxonomy" id="302168"/>
    <lineage>
        <taxon>Bacteria</taxon>
        <taxon>Bacillati</taxon>
        <taxon>Actinomycetota</taxon>
        <taxon>Actinomycetes</taxon>
        <taxon>Propionibacteriales</taxon>
        <taxon>Nocardioidaceae</taxon>
        <taxon>Aeromicrobium</taxon>
    </lineage>
</organism>
<evidence type="ECO:0000313" key="1">
    <source>
        <dbReference type="EMBL" id="GAA1737806.1"/>
    </source>
</evidence>